<dbReference type="InterPro" id="IPR036397">
    <property type="entry name" value="RNaseH_sf"/>
</dbReference>
<dbReference type="Gene3D" id="3.20.20.70">
    <property type="entry name" value="Aldolase class I"/>
    <property type="match status" value="1"/>
</dbReference>
<dbReference type="AlphaFoldDB" id="A0A8H3AN92"/>
<feature type="compositionally biased region" description="Polar residues" evidence="4">
    <location>
        <begin position="868"/>
        <end position="902"/>
    </location>
</feature>
<dbReference type="GO" id="GO:0018580">
    <property type="term" value="F:nitronate monooxygenase activity"/>
    <property type="evidence" value="ECO:0007669"/>
    <property type="project" value="InterPro"/>
</dbReference>
<dbReference type="InterPro" id="IPR004136">
    <property type="entry name" value="NMO"/>
</dbReference>
<dbReference type="SUPFAM" id="SSF53098">
    <property type="entry name" value="Ribonuclease H-like"/>
    <property type="match status" value="1"/>
</dbReference>
<dbReference type="GO" id="GO:0006139">
    <property type="term" value="P:nucleobase-containing compound metabolic process"/>
    <property type="evidence" value="ECO:0007669"/>
    <property type="project" value="InterPro"/>
</dbReference>
<dbReference type="Proteomes" id="UP000663843">
    <property type="component" value="Unassembled WGS sequence"/>
</dbReference>
<protein>
    <recommendedName>
        <fullName evidence="5">3'-5' exonuclease domain-containing protein</fullName>
    </recommendedName>
</protein>
<dbReference type="Pfam" id="PF01612">
    <property type="entry name" value="DNA_pol_A_exo1"/>
    <property type="match status" value="1"/>
</dbReference>
<dbReference type="PANTHER" id="PTHR32332">
    <property type="entry name" value="2-NITROPROPANE DIOXYGENASE"/>
    <property type="match status" value="1"/>
</dbReference>
<organism evidence="6 7">
    <name type="scientific">Rhizoctonia solani</name>
    <dbReference type="NCBI Taxonomy" id="456999"/>
    <lineage>
        <taxon>Eukaryota</taxon>
        <taxon>Fungi</taxon>
        <taxon>Dikarya</taxon>
        <taxon>Basidiomycota</taxon>
        <taxon>Agaricomycotina</taxon>
        <taxon>Agaricomycetes</taxon>
        <taxon>Cantharellales</taxon>
        <taxon>Ceratobasidiaceae</taxon>
        <taxon>Rhizoctonia</taxon>
    </lineage>
</organism>
<gene>
    <name evidence="6" type="ORF">RDB_LOCUS63334</name>
</gene>
<dbReference type="CDD" id="cd06141">
    <property type="entry name" value="WRN_exo"/>
    <property type="match status" value="1"/>
</dbReference>
<feature type="domain" description="3'-5' exonuclease" evidence="5">
    <location>
        <begin position="640"/>
        <end position="694"/>
    </location>
</feature>
<sequence>MPSGPIKTALTETFSVQHPIMLAGMNVAAGPKLAAAVTNAGGLGVIGGLGYTPKVLRQQIREIKDQLNDKNAPFGVDLLLPQVGGNARKTNVSIYDYTKGQLPELLDVIIDEKAALFVCAVGVPPKSAVEKLHKAGIPIMNMVGHPKHVAKALEAGVDIICAQGGEGGGHTGHVPTSILIPACVDAVKGHKSPLTGKPVFVVAAGGIFDGRGLAAALMWGAQGVWVGTRFVASEEAGAPKMHKDLLVKSGHEDIMRTLIFTGRPLNVYVTDYIKDWETKRQDEIKQLTSQGIIPHEHELEKHPEKSLAGRRFLMGNVAAIIKDVLPAKTIVDNMITEALDSILRRESSDDQQPGPRKKSRKSTIMEALRRSASQTDETLVPSRQMSTVAYAPNPKYTYFRYQARPKSPTAVSNKSISPTGLPFYNHTESLDSSSLPALPTSQVQYLRDMDQANYAVTQLISRMEPIPGSRWRAVIGFDMEWTLKFGAIPRKTGLIQLSDDRTILLIQISSMESFPHRLKDIITSANILKVGVNIGGDMKKLCRDFGPSYAARGVLDLSHLARVVDVGLVGTAIEDLDSSKASLGVGIPKTPDSTQINNALDTNLEGELSDEDNARASAENGSATTTTKEGTYELVRPGRRLISLARLVRRYLARDLEKGEVRTSNWEKKLSDEQKQYAANDAHAGLALYHALRKVHSLSVAKGVIPVPSPPPWANDPSLHNTTAIPSSGPRPAPPPFRARTTIHKTPPLQKFVPVGELQNLTPVQLESLLPWDLLIKDLQAEFDEARAAVLVKRKKEGVDPKGRGEAVVAAAEAPTEVPTEVAAEVVAQVVVEAVVETTPEMADEMTDEITDEVATEVAPVVKPAVTPSLSHISNTNSITATRHTAPNDNPFGNTYYDNPQPGNIWKEVAYESRRRQPQQNKLNEGLGSKWPPTRIFPSRSTNNLSNPPPPSTTPILSQPATETEPPPDNDEVEPQPQKATRPPIPTNRVSSPAPSSGARSAPHHLRAYLLWHKQQLPLSQICTSLRSPGNPLAKSTVISYIIQALQADEELPFEQTRLKDLISLDGMSWVRENYKKFLESKVGPIA</sequence>
<evidence type="ECO:0000313" key="6">
    <source>
        <dbReference type="EMBL" id="CAE6430351.1"/>
    </source>
</evidence>
<evidence type="ECO:0000256" key="2">
    <source>
        <dbReference type="ARBA" id="ARBA00022643"/>
    </source>
</evidence>
<keyword evidence="1" id="KW-0285">Flavoprotein</keyword>
<evidence type="ECO:0000259" key="5">
    <source>
        <dbReference type="Pfam" id="PF01612"/>
    </source>
</evidence>
<evidence type="ECO:0000256" key="4">
    <source>
        <dbReference type="SAM" id="MobiDB-lite"/>
    </source>
</evidence>
<dbReference type="Pfam" id="PF03060">
    <property type="entry name" value="NMO"/>
    <property type="match status" value="1"/>
</dbReference>
<dbReference type="GO" id="GO:0008408">
    <property type="term" value="F:3'-5' exonuclease activity"/>
    <property type="evidence" value="ECO:0007669"/>
    <property type="project" value="InterPro"/>
</dbReference>
<dbReference type="InterPro" id="IPR013785">
    <property type="entry name" value="Aldolase_TIM"/>
</dbReference>
<reference evidence="6" key="1">
    <citation type="submission" date="2021-01" db="EMBL/GenBank/DDBJ databases">
        <authorList>
            <person name="Kaushik A."/>
        </authorList>
    </citation>
    <scope>NUCLEOTIDE SEQUENCE</scope>
    <source>
        <strain evidence="6">AG2-2IIIB</strain>
    </source>
</reference>
<dbReference type="InterPro" id="IPR002562">
    <property type="entry name" value="3'-5'_exonuclease_dom"/>
</dbReference>
<dbReference type="PANTHER" id="PTHR32332:SF31">
    <property type="entry name" value="2-NITROPROPANE DIOXYGENASE FAMILY, PUTATIVE (AFU_ORTHOLOGUE AFUA_2G09850)-RELATED"/>
    <property type="match status" value="1"/>
</dbReference>
<dbReference type="SUPFAM" id="SSF51412">
    <property type="entry name" value="Inosine monophosphate dehydrogenase (IMPDH)"/>
    <property type="match status" value="1"/>
</dbReference>
<dbReference type="EMBL" id="CAJMWT010002035">
    <property type="protein sequence ID" value="CAE6430351.1"/>
    <property type="molecule type" value="Genomic_DNA"/>
</dbReference>
<keyword evidence="3" id="KW-0560">Oxidoreductase</keyword>
<dbReference type="CDD" id="cd04730">
    <property type="entry name" value="NPD_like"/>
    <property type="match status" value="1"/>
</dbReference>
<dbReference type="GO" id="GO:0003676">
    <property type="term" value="F:nucleic acid binding"/>
    <property type="evidence" value="ECO:0007669"/>
    <property type="project" value="InterPro"/>
</dbReference>
<feature type="region of interest" description="Disordered" evidence="4">
    <location>
        <begin position="344"/>
        <end position="384"/>
    </location>
</feature>
<dbReference type="Gene3D" id="3.30.420.10">
    <property type="entry name" value="Ribonuclease H-like superfamily/Ribonuclease H"/>
    <property type="match status" value="1"/>
</dbReference>
<keyword evidence="2" id="KW-0288">FMN</keyword>
<name>A0A8H3AN92_9AGAM</name>
<feature type="region of interest" description="Disordered" evidence="4">
    <location>
        <begin position="868"/>
        <end position="1002"/>
    </location>
</feature>
<evidence type="ECO:0000256" key="3">
    <source>
        <dbReference type="ARBA" id="ARBA00023002"/>
    </source>
</evidence>
<dbReference type="InterPro" id="IPR012337">
    <property type="entry name" value="RNaseH-like_sf"/>
</dbReference>
<evidence type="ECO:0000256" key="1">
    <source>
        <dbReference type="ARBA" id="ARBA00022630"/>
    </source>
</evidence>
<accession>A0A8H3AN92</accession>
<evidence type="ECO:0000313" key="7">
    <source>
        <dbReference type="Proteomes" id="UP000663843"/>
    </source>
</evidence>
<proteinExistence type="predicted"/>
<comment type="caution">
    <text evidence="6">The sequence shown here is derived from an EMBL/GenBank/DDBJ whole genome shotgun (WGS) entry which is preliminary data.</text>
</comment>
<feature type="compositionally biased region" description="Low complexity" evidence="4">
    <location>
        <begin position="991"/>
        <end position="1001"/>
    </location>
</feature>
<feature type="compositionally biased region" description="Polar residues" evidence="4">
    <location>
        <begin position="371"/>
        <end position="384"/>
    </location>
</feature>